<dbReference type="Gene3D" id="3.30.750.24">
    <property type="entry name" value="STAS domain"/>
    <property type="match status" value="1"/>
</dbReference>
<accession>A0ABW2R9H3</accession>
<evidence type="ECO:0000259" key="1">
    <source>
        <dbReference type="PROSITE" id="PS50801"/>
    </source>
</evidence>
<dbReference type="Proteomes" id="UP001596495">
    <property type="component" value="Unassembled WGS sequence"/>
</dbReference>
<dbReference type="EMBL" id="JBHTBX010000005">
    <property type="protein sequence ID" value="MFC7434719.1"/>
    <property type="molecule type" value="Genomic_DNA"/>
</dbReference>
<name>A0ABW2R9H3_9BURK</name>
<organism evidence="2 3">
    <name type="scientific">Hydrogenophaga bisanensis</name>
    <dbReference type="NCBI Taxonomy" id="439611"/>
    <lineage>
        <taxon>Bacteria</taxon>
        <taxon>Pseudomonadati</taxon>
        <taxon>Pseudomonadota</taxon>
        <taxon>Betaproteobacteria</taxon>
        <taxon>Burkholderiales</taxon>
        <taxon>Comamonadaceae</taxon>
        <taxon>Hydrogenophaga</taxon>
    </lineage>
</organism>
<keyword evidence="3" id="KW-1185">Reference proteome</keyword>
<dbReference type="InterPro" id="IPR036513">
    <property type="entry name" value="STAS_dom_sf"/>
</dbReference>
<evidence type="ECO:0000313" key="2">
    <source>
        <dbReference type="EMBL" id="MFC7434719.1"/>
    </source>
</evidence>
<dbReference type="CDD" id="cd07043">
    <property type="entry name" value="STAS_anti-anti-sigma_factors"/>
    <property type="match status" value="1"/>
</dbReference>
<dbReference type="SUPFAM" id="SSF52091">
    <property type="entry name" value="SpoIIaa-like"/>
    <property type="match status" value="1"/>
</dbReference>
<feature type="domain" description="STAS" evidence="1">
    <location>
        <begin position="8"/>
        <end position="101"/>
    </location>
</feature>
<proteinExistence type="predicted"/>
<dbReference type="Pfam" id="PF13466">
    <property type="entry name" value="STAS_2"/>
    <property type="match status" value="1"/>
</dbReference>
<comment type="caution">
    <text evidence="2">The sequence shown here is derived from an EMBL/GenBank/DDBJ whole genome shotgun (WGS) entry which is preliminary data.</text>
</comment>
<dbReference type="RefSeq" id="WP_382256411.1">
    <property type="nucleotide sequence ID" value="NZ_JBHTBX010000005.1"/>
</dbReference>
<gene>
    <name evidence="2" type="ORF">ACFQNJ_09370</name>
</gene>
<protein>
    <submittedName>
        <fullName evidence="2">Lipid asymmetry maintenance protein MlaB</fullName>
    </submittedName>
</protein>
<evidence type="ECO:0000313" key="3">
    <source>
        <dbReference type="Proteomes" id="UP001596495"/>
    </source>
</evidence>
<dbReference type="InterPro" id="IPR058548">
    <property type="entry name" value="MlaB-like_STAS"/>
</dbReference>
<dbReference type="InterPro" id="IPR002645">
    <property type="entry name" value="STAS_dom"/>
</dbReference>
<reference evidence="3" key="1">
    <citation type="journal article" date="2019" name="Int. J. Syst. Evol. Microbiol.">
        <title>The Global Catalogue of Microorganisms (GCM) 10K type strain sequencing project: providing services to taxonomists for standard genome sequencing and annotation.</title>
        <authorList>
            <consortium name="The Broad Institute Genomics Platform"/>
            <consortium name="The Broad Institute Genome Sequencing Center for Infectious Disease"/>
            <person name="Wu L."/>
            <person name="Ma J."/>
        </authorList>
    </citation>
    <scope>NUCLEOTIDE SEQUENCE [LARGE SCALE GENOMIC DNA]</scope>
    <source>
        <strain evidence="3">CCUG 54518</strain>
    </source>
</reference>
<sequence length="101" mass="11018">MNEQLLPLLALPSRLTIERASSVLTELQSALSATEDAMVVLDAAALHDFDTSAVAVLLELRRHQLLRGRELGIVNWPERLTSLVRLYGVDTLLDIPSATAA</sequence>
<dbReference type="PROSITE" id="PS50801">
    <property type="entry name" value="STAS"/>
    <property type="match status" value="1"/>
</dbReference>